<dbReference type="PRINTS" id="PR00465">
    <property type="entry name" value="EP450IV"/>
</dbReference>
<proteinExistence type="inferred from homology"/>
<feature type="region of interest" description="Disordered" evidence="7">
    <location>
        <begin position="1"/>
        <end position="35"/>
    </location>
</feature>
<dbReference type="GO" id="GO:0020037">
    <property type="term" value="F:heme binding"/>
    <property type="evidence" value="ECO:0007669"/>
    <property type="project" value="InterPro"/>
</dbReference>
<dbReference type="Gene3D" id="1.10.630.10">
    <property type="entry name" value="Cytochrome P450"/>
    <property type="match status" value="1"/>
</dbReference>
<keyword evidence="3" id="KW-0479">Metal-binding</keyword>
<dbReference type="InterPro" id="IPR017972">
    <property type="entry name" value="Cyt_P450_CS"/>
</dbReference>
<evidence type="ECO:0000313" key="8">
    <source>
        <dbReference type="EMBL" id="CAB4999535.1"/>
    </source>
</evidence>
<dbReference type="PRINTS" id="PR00385">
    <property type="entry name" value="P450"/>
</dbReference>
<dbReference type="GO" id="GO:0016705">
    <property type="term" value="F:oxidoreductase activity, acting on paired donors, with incorporation or reduction of molecular oxygen"/>
    <property type="evidence" value="ECO:0007669"/>
    <property type="project" value="InterPro"/>
</dbReference>
<evidence type="ECO:0000256" key="5">
    <source>
        <dbReference type="ARBA" id="ARBA00023004"/>
    </source>
</evidence>
<comment type="similarity">
    <text evidence="1">Belongs to the cytochrome P450 family.</text>
</comment>
<dbReference type="InterPro" id="IPR002403">
    <property type="entry name" value="Cyt_P450_E_grp-IV"/>
</dbReference>
<protein>
    <submittedName>
        <fullName evidence="8">Unannotated protein</fullName>
    </submittedName>
</protein>
<dbReference type="InterPro" id="IPR036396">
    <property type="entry name" value="Cyt_P450_sf"/>
</dbReference>
<dbReference type="InterPro" id="IPR001128">
    <property type="entry name" value="Cyt_P450"/>
</dbReference>
<name>A0A6J7P4X6_9ZZZZ</name>
<keyword evidence="5" id="KW-0408">Iron</keyword>
<dbReference type="AlphaFoldDB" id="A0A6J7P4X6"/>
<keyword evidence="2" id="KW-0349">Heme</keyword>
<evidence type="ECO:0000256" key="4">
    <source>
        <dbReference type="ARBA" id="ARBA00023002"/>
    </source>
</evidence>
<evidence type="ECO:0000256" key="2">
    <source>
        <dbReference type="ARBA" id="ARBA00022617"/>
    </source>
</evidence>
<reference evidence="8" key="1">
    <citation type="submission" date="2020-05" db="EMBL/GenBank/DDBJ databases">
        <authorList>
            <person name="Chiriac C."/>
            <person name="Salcher M."/>
            <person name="Ghai R."/>
            <person name="Kavagutti S V."/>
        </authorList>
    </citation>
    <scope>NUCLEOTIDE SEQUENCE</scope>
</reference>
<evidence type="ECO:0000256" key="6">
    <source>
        <dbReference type="ARBA" id="ARBA00023033"/>
    </source>
</evidence>
<keyword evidence="6" id="KW-0503">Monooxygenase</keyword>
<dbReference type="InterPro" id="IPR050196">
    <property type="entry name" value="Cytochrome_P450_Monoox"/>
</dbReference>
<sequence length="481" mass="53482">MSLARPFTTPRPGSYATAPPPVKRGTAGHLQLPRGPRPLIPPALLLKFQRDTPAFLLNLRDTYGDSSSFFLAGQLFIGLFSPAMVYEVTTAQQSSFVKGVGFARMRKVLGEGLLTNEEPIHMRHRRMMQPPFQKSRLDGYAALMTDLTTSQIGAWGDDEVVLLAPAMMRLTLSIVSETLFGTDALRFAEQIGEHMGVAIDRIERTMLPGLDRFDNVPLPYWRKFHESADALAEIAEELIAERRATIDPDDTTDLLSLLLSLRDEDGSQFTDEEIRDEALTLILSGHETTANMLTWAFSWLAAHPEVMRALQEEADATPWILEGRAPTLEEAMRAEVAGQVLAESLRMAPPVWVAPRRALTDLDICGVKVPAGAHVLISQYVTQRDPRWFPDPHTWEPARWSDDFVSTLPRGAYFPFGAGTRKCLGEHFGLLEARIILLVAAHQITWEPADPNAPIPKAEPRATYRAAGDVPIRVRRRSGHG</sequence>
<dbReference type="PANTHER" id="PTHR24291:SF50">
    <property type="entry name" value="BIFUNCTIONAL ALBAFLAVENONE MONOOXYGENASE_TERPENE SYNTHASE"/>
    <property type="match status" value="1"/>
</dbReference>
<dbReference type="GO" id="GO:0004497">
    <property type="term" value="F:monooxygenase activity"/>
    <property type="evidence" value="ECO:0007669"/>
    <property type="project" value="UniProtKB-KW"/>
</dbReference>
<dbReference type="EMBL" id="CAFBPA010000041">
    <property type="protein sequence ID" value="CAB4999535.1"/>
    <property type="molecule type" value="Genomic_DNA"/>
</dbReference>
<dbReference type="SUPFAM" id="SSF48264">
    <property type="entry name" value="Cytochrome P450"/>
    <property type="match status" value="1"/>
</dbReference>
<organism evidence="8">
    <name type="scientific">freshwater metagenome</name>
    <dbReference type="NCBI Taxonomy" id="449393"/>
    <lineage>
        <taxon>unclassified sequences</taxon>
        <taxon>metagenomes</taxon>
        <taxon>ecological metagenomes</taxon>
    </lineage>
</organism>
<evidence type="ECO:0000256" key="3">
    <source>
        <dbReference type="ARBA" id="ARBA00022723"/>
    </source>
</evidence>
<dbReference type="GO" id="GO:0005506">
    <property type="term" value="F:iron ion binding"/>
    <property type="evidence" value="ECO:0007669"/>
    <property type="project" value="InterPro"/>
</dbReference>
<keyword evidence="4" id="KW-0560">Oxidoreductase</keyword>
<dbReference type="PANTHER" id="PTHR24291">
    <property type="entry name" value="CYTOCHROME P450 FAMILY 4"/>
    <property type="match status" value="1"/>
</dbReference>
<gene>
    <name evidence="8" type="ORF">UFOPK4043_00403</name>
</gene>
<dbReference type="Pfam" id="PF00067">
    <property type="entry name" value="p450"/>
    <property type="match status" value="1"/>
</dbReference>
<dbReference type="PROSITE" id="PS00086">
    <property type="entry name" value="CYTOCHROME_P450"/>
    <property type="match status" value="1"/>
</dbReference>
<accession>A0A6J7P4X6</accession>
<evidence type="ECO:0000256" key="7">
    <source>
        <dbReference type="SAM" id="MobiDB-lite"/>
    </source>
</evidence>
<evidence type="ECO:0000256" key="1">
    <source>
        <dbReference type="ARBA" id="ARBA00010617"/>
    </source>
</evidence>